<sequence>MAGVGVQFAVFAAAAGLSLARGNRVAAALAAMRVLLGCVTRAGELSSAATSAGLCGTGGRSFPRAWSPPRNLGDAC</sequence>
<evidence type="ECO:0000313" key="3">
    <source>
        <dbReference type="Proteomes" id="UP000188532"/>
    </source>
</evidence>
<name>A0A1V3WJQ1_MYCKA</name>
<dbReference type="Proteomes" id="UP000189229">
    <property type="component" value="Unassembled WGS sequence"/>
</dbReference>
<comment type="caution">
    <text evidence="2">The sequence shown here is derived from an EMBL/GenBank/DDBJ whole genome shotgun (WGS) entry which is preliminary data.</text>
</comment>
<evidence type="ECO:0000313" key="1">
    <source>
        <dbReference type="EMBL" id="OOK65579.1"/>
    </source>
</evidence>
<evidence type="ECO:0000313" key="4">
    <source>
        <dbReference type="Proteomes" id="UP000189229"/>
    </source>
</evidence>
<protein>
    <submittedName>
        <fullName evidence="2">Putative methyltransferase small domain protein</fullName>
    </submittedName>
</protein>
<dbReference type="GO" id="GO:0032259">
    <property type="term" value="P:methylation"/>
    <property type="evidence" value="ECO:0007669"/>
    <property type="project" value="UniProtKB-KW"/>
</dbReference>
<dbReference type="EMBL" id="MVBN01000009">
    <property type="protein sequence ID" value="OOK67082.1"/>
    <property type="molecule type" value="Genomic_DNA"/>
</dbReference>
<organism evidence="2 3">
    <name type="scientific">Mycobacterium kansasii</name>
    <dbReference type="NCBI Taxonomy" id="1768"/>
    <lineage>
        <taxon>Bacteria</taxon>
        <taxon>Bacillati</taxon>
        <taxon>Actinomycetota</taxon>
        <taxon>Actinomycetes</taxon>
        <taxon>Mycobacteriales</taxon>
        <taxon>Mycobacteriaceae</taxon>
        <taxon>Mycobacterium</taxon>
    </lineage>
</organism>
<gene>
    <name evidence="2" type="ORF">BZL29_7150</name>
    <name evidence="1" type="ORF">BZL30_8582</name>
</gene>
<dbReference type="GO" id="GO:0008168">
    <property type="term" value="F:methyltransferase activity"/>
    <property type="evidence" value="ECO:0007669"/>
    <property type="project" value="UniProtKB-KW"/>
</dbReference>
<dbReference type="Proteomes" id="UP000188532">
    <property type="component" value="Unassembled WGS sequence"/>
</dbReference>
<reference evidence="3 4" key="1">
    <citation type="submission" date="2017-02" db="EMBL/GenBank/DDBJ databases">
        <title>Complete genome sequences of Mycobacterium kansasii strains isolated from rhesus macaques.</title>
        <authorList>
            <person name="Panda A."/>
            <person name="Nagaraj S."/>
            <person name="Zhao X."/>
            <person name="Tettelin H."/>
            <person name="Detolla L.J."/>
        </authorList>
    </citation>
    <scope>NUCLEOTIDE SEQUENCE [LARGE SCALE GENOMIC DNA]</scope>
    <source>
        <strain evidence="2 3">11-3469</strain>
        <strain evidence="1 4">11-3813</strain>
    </source>
</reference>
<keyword evidence="2" id="KW-0489">Methyltransferase</keyword>
<dbReference type="EMBL" id="MVBM01000010">
    <property type="protein sequence ID" value="OOK65579.1"/>
    <property type="molecule type" value="Genomic_DNA"/>
</dbReference>
<dbReference type="AlphaFoldDB" id="A0A1V3WJQ1"/>
<accession>A0A1V3WJQ1</accession>
<evidence type="ECO:0000313" key="2">
    <source>
        <dbReference type="EMBL" id="OOK67082.1"/>
    </source>
</evidence>
<proteinExistence type="predicted"/>
<keyword evidence="2" id="KW-0808">Transferase</keyword>